<feature type="region of interest" description="Disordered" evidence="1">
    <location>
        <begin position="73"/>
        <end position="103"/>
    </location>
</feature>
<feature type="transmembrane region" description="Helical" evidence="2">
    <location>
        <begin position="213"/>
        <end position="235"/>
    </location>
</feature>
<evidence type="ECO:0000313" key="4">
    <source>
        <dbReference type="Proteomes" id="UP001551482"/>
    </source>
</evidence>
<protein>
    <submittedName>
        <fullName evidence="3">Uncharacterized protein</fullName>
    </submittedName>
</protein>
<dbReference type="Proteomes" id="UP001551482">
    <property type="component" value="Unassembled WGS sequence"/>
</dbReference>
<feature type="compositionally biased region" description="Basic and acidic residues" evidence="1">
    <location>
        <begin position="91"/>
        <end position="103"/>
    </location>
</feature>
<keyword evidence="4" id="KW-1185">Reference proteome</keyword>
<evidence type="ECO:0000256" key="1">
    <source>
        <dbReference type="SAM" id="MobiDB-lite"/>
    </source>
</evidence>
<feature type="transmembrane region" description="Helical" evidence="2">
    <location>
        <begin position="20"/>
        <end position="41"/>
    </location>
</feature>
<keyword evidence="2" id="KW-1133">Transmembrane helix</keyword>
<feature type="transmembrane region" description="Helical" evidence="2">
    <location>
        <begin position="186"/>
        <end position="207"/>
    </location>
</feature>
<sequence length="239" mass="26407">MRFRRFSRSTPAVSLLGRSVGRWIVVAVGLGVLVFALVSAVDPYQETRDFRATAKCERGDDCLAEEPASIADRRTYTTTSTDSDGHTTTTTHHEVTWQRADGSRQSRDVSAGFYKKAEEGAPATLRLWRGDVVGVEVMGAEETFLPKAADSLGFWFHLAYFGLGVLLWGLLFGWWDGFFMLCFRTIAWMFTSIVPVRIATDALAYGLNSESAPLGTIIFGVFFTGIAAVMLFCTLGNTW</sequence>
<dbReference type="RefSeq" id="WP_358363973.1">
    <property type="nucleotide sequence ID" value="NZ_JBEZFP010000193.1"/>
</dbReference>
<evidence type="ECO:0000256" key="2">
    <source>
        <dbReference type="SAM" id="Phobius"/>
    </source>
</evidence>
<dbReference type="EMBL" id="JBEZFP010000193">
    <property type="protein sequence ID" value="MEU8139706.1"/>
    <property type="molecule type" value="Genomic_DNA"/>
</dbReference>
<gene>
    <name evidence="3" type="ORF">AB0C36_40215</name>
</gene>
<keyword evidence="2" id="KW-0812">Transmembrane</keyword>
<evidence type="ECO:0000313" key="3">
    <source>
        <dbReference type="EMBL" id="MEU8139706.1"/>
    </source>
</evidence>
<accession>A0ABV3DVC8</accession>
<proteinExistence type="predicted"/>
<feature type="compositionally biased region" description="Low complexity" evidence="1">
    <location>
        <begin position="76"/>
        <end position="90"/>
    </location>
</feature>
<name>A0ABV3DVC8_9ACTN</name>
<reference evidence="3 4" key="1">
    <citation type="submission" date="2024-06" db="EMBL/GenBank/DDBJ databases">
        <title>The Natural Products Discovery Center: Release of the First 8490 Sequenced Strains for Exploring Actinobacteria Biosynthetic Diversity.</title>
        <authorList>
            <person name="Kalkreuter E."/>
            <person name="Kautsar S.A."/>
            <person name="Yang D."/>
            <person name="Bader C.D."/>
            <person name="Teijaro C.N."/>
            <person name="Fluegel L."/>
            <person name="Davis C.M."/>
            <person name="Simpson J.R."/>
            <person name="Lauterbach L."/>
            <person name="Steele A.D."/>
            <person name="Gui C."/>
            <person name="Meng S."/>
            <person name="Li G."/>
            <person name="Viehrig K."/>
            <person name="Ye F."/>
            <person name="Su P."/>
            <person name="Kiefer A.F."/>
            <person name="Nichols A."/>
            <person name="Cepeda A.J."/>
            <person name="Yan W."/>
            <person name="Fan B."/>
            <person name="Jiang Y."/>
            <person name="Adhikari A."/>
            <person name="Zheng C.-J."/>
            <person name="Schuster L."/>
            <person name="Cowan T.M."/>
            <person name="Smanski M.J."/>
            <person name="Chevrette M.G."/>
            <person name="De Carvalho L.P.S."/>
            <person name="Shen B."/>
        </authorList>
    </citation>
    <scope>NUCLEOTIDE SEQUENCE [LARGE SCALE GENOMIC DNA]</scope>
    <source>
        <strain evidence="3 4">NPDC048946</strain>
    </source>
</reference>
<keyword evidence="2" id="KW-0472">Membrane</keyword>
<feature type="transmembrane region" description="Helical" evidence="2">
    <location>
        <begin position="154"/>
        <end position="174"/>
    </location>
</feature>
<comment type="caution">
    <text evidence="3">The sequence shown here is derived from an EMBL/GenBank/DDBJ whole genome shotgun (WGS) entry which is preliminary data.</text>
</comment>
<organism evidence="3 4">
    <name type="scientific">Streptodolium elevatio</name>
    <dbReference type="NCBI Taxonomy" id="3157996"/>
    <lineage>
        <taxon>Bacteria</taxon>
        <taxon>Bacillati</taxon>
        <taxon>Actinomycetota</taxon>
        <taxon>Actinomycetes</taxon>
        <taxon>Kitasatosporales</taxon>
        <taxon>Streptomycetaceae</taxon>
        <taxon>Streptodolium</taxon>
    </lineage>
</organism>